<organism evidence="1 2">
    <name type="scientific">Bifidobacterium dentium ATCC 27679</name>
    <dbReference type="NCBI Taxonomy" id="871562"/>
    <lineage>
        <taxon>Bacteria</taxon>
        <taxon>Bacillati</taxon>
        <taxon>Actinomycetota</taxon>
        <taxon>Actinomycetes</taxon>
        <taxon>Bifidobacteriales</taxon>
        <taxon>Bifidobacteriaceae</taxon>
        <taxon>Bifidobacterium</taxon>
    </lineage>
</organism>
<evidence type="ECO:0000313" key="1">
    <source>
        <dbReference type="EMBL" id="EFM42313.1"/>
    </source>
</evidence>
<evidence type="ECO:0000313" key="2">
    <source>
        <dbReference type="Proteomes" id="UP000003323"/>
    </source>
</evidence>
<accession>E0Q569</accession>
<sequence length="42" mass="4676">MLRTSLRTEGVEHGLQCGQFLSSNAQDFIEDAYNDSQTALTQ</sequence>
<feature type="non-terminal residue" evidence="1">
    <location>
        <position position="42"/>
    </location>
</feature>
<comment type="caution">
    <text evidence="1">The sequence shown here is derived from an EMBL/GenBank/DDBJ whole genome shotgun (WGS) entry which is preliminary data.</text>
</comment>
<dbReference type="Proteomes" id="UP000003323">
    <property type="component" value="Unassembled WGS sequence"/>
</dbReference>
<reference evidence="1 2" key="1">
    <citation type="submission" date="2010-08" db="EMBL/GenBank/DDBJ databases">
        <authorList>
            <person name="Muzny D."/>
            <person name="Qin X."/>
            <person name="Deng J."/>
            <person name="Jiang H."/>
            <person name="Liu Y."/>
            <person name="Qu J."/>
            <person name="Song X.-Z."/>
            <person name="Zhang L."/>
            <person name="Thornton R."/>
            <person name="Coyle M."/>
            <person name="Francisco L."/>
            <person name="Jackson L."/>
            <person name="Javaid M."/>
            <person name="Korchina V."/>
            <person name="Kovar C."/>
            <person name="Mata R."/>
            <person name="Mathew T."/>
            <person name="Ngo R."/>
            <person name="Nguyen L."/>
            <person name="Nguyen N."/>
            <person name="Okwuonu G."/>
            <person name="Ongeri F."/>
            <person name="Pham C."/>
            <person name="Simmons D."/>
            <person name="Wilczek-Boney K."/>
            <person name="Hale W."/>
            <person name="Jakkamsetti A."/>
            <person name="Pham P."/>
            <person name="Ruth R."/>
            <person name="San Lucas F."/>
            <person name="Warren J."/>
            <person name="Zhang J."/>
            <person name="Zhao Z."/>
            <person name="Zhou C."/>
            <person name="Zhu D."/>
            <person name="Lee S."/>
            <person name="Bess C."/>
            <person name="Blankenburg K."/>
            <person name="Forbes L."/>
            <person name="Fu Q."/>
            <person name="Gubbala S."/>
            <person name="Hirani K."/>
            <person name="Jayaseelan J.C."/>
            <person name="Lara F."/>
            <person name="Munidasa M."/>
            <person name="Palculict T."/>
            <person name="Patil S."/>
            <person name="Pu L.-L."/>
            <person name="Saada N."/>
            <person name="Tang L."/>
            <person name="Weissenberger G."/>
            <person name="Zhu Y."/>
            <person name="Hemphill L."/>
            <person name="Shang Y."/>
            <person name="Youmans B."/>
            <person name="Ayvaz T."/>
            <person name="Ross M."/>
            <person name="Santibanez J."/>
            <person name="Aqrawi P."/>
            <person name="Gross S."/>
            <person name="Joshi V."/>
            <person name="Fowler G."/>
            <person name="Nazareth L."/>
            <person name="Reid J."/>
            <person name="Worley K."/>
            <person name="Petrosino J."/>
            <person name="Highlander S."/>
            <person name="Gibbs R."/>
        </authorList>
    </citation>
    <scope>NUCLEOTIDE SEQUENCE [LARGE SCALE GENOMIC DNA]</scope>
    <source>
        <strain evidence="1 2">ATCC 27679</strain>
    </source>
</reference>
<proteinExistence type="predicted"/>
<dbReference type="HOGENOM" id="CLU_3261872_0_0_11"/>
<dbReference type="EMBL" id="AEEQ01000005">
    <property type="protein sequence ID" value="EFM42313.1"/>
    <property type="molecule type" value="Genomic_DNA"/>
</dbReference>
<name>E0Q569_9BIFI</name>
<protein>
    <submittedName>
        <fullName evidence="1">Uncharacterized protein</fullName>
    </submittedName>
</protein>
<dbReference type="AlphaFoldDB" id="E0Q569"/>
<gene>
    <name evidence="1" type="ORF">HMPREF0168_0276</name>
</gene>